<keyword evidence="2" id="KW-1185">Reference proteome</keyword>
<dbReference type="AlphaFoldDB" id="A0AA38I234"/>
<gene>
    <name evidence="1" type="ORF">Zmor_021025</name>
</gene>
<protein>
    <submittedName>
        <fullName evidence="1">Uncharacterized protein</fullName>
    </submittedName>
</protein>
<reference evidence="1" key="1">
    <citation type="journal article" date="2023" name="G3 (Bethesda)">
        <title>Whole genome assemblies of Zophobas morio and Tenebrio molitor.</title>
        <authorList>
            <person name="Kaur S."/>
            <person name="Stinson S.A."/>
            <person name="diCenzo G.C."/>
        </authorList>
    </citation>
    <scope>NUCLEOTIDE SEQUENCE</scope>
    <source>
        <strain evidence="1">QUZm001</strain>
    </source>
</reference>
<dbReference type="EMBL" id="JALNTZ010000006">
    <property type="protein sequence ID" value="KAJ3649273.1"/>
    <property type="molecule type" value="Genomic_DNA"/>
</dbReference>
<evidence type="ECO:0000313" key="2">
    <source>
        <dbReference type="Proteomes" id="UP001168821"/>
    </source>
</evidence>
<sequence length="111" mass="12712">MTNEVSLDGTPDSITVKSIPAIAKSSQEEGRVPTVLITSLELVFYFLNTRTNWEAVKSLSFELQCKGHRLNFTIILWRICWRQLSEEFLKNSSNDNTVCTNRRDQLGVTRC</sequence>
<proteinExistence type="predicted"/>
<evidence type="ECO:0000313" key="1">
    <source>
        <dbReference type="EMBL" id="KAJ3649273.1"/>
    </source>
</evidence>
<dbReference type="Proteomes" id="UP001168821">
    <property type="component" value="Unassembled WGS sequence"/>
</dbReference>
<comment type="caution">
    <text evidence="1">The sequence shown here is derived from an EMBL/GenBank/DDBJ whole genome shotgun (WGS) entry which is preliminary data.</text>
</comment>
<accession>A0AA38I234</accession>
<organism evidence="1 2">
    <name type="scientific">Zophobas morio</name>
    <dbReference type="NCBI Taxonomy" id="2755281"/>
    <lineage>
        <taxon>Eukaryota</taxon>
        <taxon>Metazoa</taxon>
        <taxon>Ecdysozoa</taxon>
        <taxon>Arthropoda</taxon>
        <taxon>Hexapoda</taxon>
        <taxon>Insecta</taxon>
        <taxon>Pterygota</taxon>
        <taxon>Neoptera</taxon>
        <taxon>Endopterygota</taxon>
        <taxon>Coleoptera</taxon>
        <taxon>Polyphaga</taxon>
        <taxon>Cucujiformia</taxon>
        <taxon>Tenebrionidae</taxon>
        <taxon>Zophobas</taxon>
    </lineage>
</organism>
<name>A0AA38I234_9CUCU</name>